<evidence type="ECO:0000313" key="7">
    <source>
        <dbReference type="EMBL" id="KAL3423979.1"/>
    </source>
</evidence>
<evidence type="ECO:0000256" key="5">
    <source>
        <dbReference type="ARBA" id="ARBA00022946"/>
    </source>
</evidence>
<dbReference type="Pfam" id="PF06413">
    <property type="entry name" value="Neugrin"/>
    <property type="match status" value="1"/>
</dbReference>
<dbReference type="Proteomes" id="UP001629113">
    <property type="component" value="Unassembled WGS sequence"/>
</dbReference>
<dbReference type="InterPro" id="IPR010487">
    <property type="entry name" value="NGRN/Rrg9"/>
</dbReference>
<evidence type="ECO:0000256" key="2">
    <source>
        <dbReference type="ARBA" id="ARBA00004173"/>
    </source>
</evidence>
<dbReference type="EMBL" id="JBFCZG010000004">
    <property type="protein sequence ID" value="KAL3423979.1"/>
    <property type="molecule type" value="Genomic_DNA"/>
</dbReference>
<keyword evidence="8" id="KW-1185">Reference proteome</keyword>
<dbReference type="PANTHER" id="PTHR13475:SF3">
    <property type="entry name" value="NEUGRIN"/>
    <property type="match status" value="1"/>
</dbReference>
<comment type="similarity">
    <text evidence="3">Belongs to the RRG9 family.</text>
</comment>
<evidence type="ECO:0000313" key="8">
    <source>
        <dbReference type="Proteomes" id="UP001629113"/>
    </source>
</evidence>
<feature type="compositionally biased region" description="Polar residues" evidence="6">
    <location>
        <begin position="105"/>
        <end position="115"/>
    </location>
</feature>
<protein>
    <recommendedName>
        <fullName evidence="4">Required for respiratory growth protein 9, mitochondrial</fullName>
    </recommendedName>
</protein>
<organism evidence="7 8">
    <name type="scientific">Phlyctema vagabunda</name>
    <dbReference type="NCBI Taxonomy" id="108571"/>
    <lineage>
        <taxon>Eukaryota</taxon>
        <taxon>Fungi</taxon>
        <taxon>Dikarya</taxon>
        <taxon>Ascomycota</taxon>
        <taxon>Pezizomycotina</taxon>
        <taxon>Leotiomycetes</taxon>
        <taxon>Helotiales</taxon>
        <taxon>Dermateaceae</taxon>
        <taxon>Phlyctema</taxon>
    </lineage>
</organism>
<keyword evidence="5" id="KW-0809">Transit peptide</keyword>
<sequence length="380" mass="43316">MHCLCAFNTLRSFIRGVAQFDIPIKSRALIASNKSRRQSLLHRGSSQHCQLRYSTSTSNSTAFARWDQQSARDKAAPTPDVDLRSVFAEITPEAIDALARESEPENQQQPTFSSKENIEKSRPNFRTFRASTAGNSSYGTERSPNTRERAGSAQIRLRKQQSNAQLLPPGTNHGSTPPHIDDSLPAYRQYPDEIKEQQNMQISPDGSERLAGTQQWQAPPREPWQAQKSALQEKFQEGWNPMKRLSPDALAGIRALHAQMPDFYTTATLAETFKVSPEAIRRILKSKWTPKEEEEIDRQKRWFKRGEKVWTRWSEEGMKAPAKWRAQGIGKGYYQKKKDAAEAREKKAAAGTREHVRRPSYPSIDRRDRGRPTDDIPWGS</sequence>
<feature type="compositionally biased region" description="Basic and acidic residues" evidence="6">
    <location>
        <begin position="364"/>
        <end position="374"/>
    </location>
</feature>
<comment type="caution">
    <text evidence="7">The sequence shown here is derived from an EMBL/GenBank/DDBJ whole genome shotgun (WGS) entry which is preliminary data.</text>
</comment>
<feature type="compositionally biased region" description="Polar residues" evidence="6">
    <location>
        <begin position="129"/>
        <end position="143"/>
    </location>
</feature>
<gene>
    <name evidence="7" type="ORF">PVAG01_05727</name>
</gene>
<evidence type="ECO:0000256" key="3">
    <source>
        <dbReference type="ARBA" id="ARBA00010895"/>
    </source>
</evidence>
<proteinExistence type="inferred from homology"/>
<name>A0ABR4PKV5_9HELO</name>
<feature type="compositionally biased region" description="Basic and acidic residues" evidence="6">
    <location>
        <begin position="336"/>
        <end position="354"/>
    </location>
</feature>
<feature type="region of interest" description="Disordered" evidence="6">
    <location>
        <begin position="324"/>
        <end position="380"/>
    </location>
</feature>
<evidence type="ECO:0000256" key="4">
    <source>
        <dbReference type="ARBA" id="ARBA00013566"/>
    </source>
</evidence>
<feature type="region of interest" description="Disordered" evidence="6">
    <location>
        <begin position="100"/>
        <end position="185"/>
    </location>
</feature>
<reference evidence="7 8" key="1">
    <citation type="submission" date="2024-06" db="EMBL/GenBank/DDBJ databases">
        <title>Complete genome of Phlyctema vagabunda strain 19-DSS-EL-015.</title>
        <authorList>
            <person name="Fiorenzani C."/>
        </authorList>
    </citation>
    <scope>NUCLEOTIDE SEQUENCE [LARGE SCALE GENOMIC DNA]</scope>
    <source>
        <strain evidence="7 8">19-DSS-EL-015</strain>
    </source>
</reference>
<comment type="function">
    <text evidence="1">Required for respiratory activity and maintenance and expression of the mitochondrial genome.</text>
</comment>
<comment type="subcellular location">
    <subcellularLocation>
        <location evidence="2">Mitochondrion</location>
    </subcellularLocation>
</comment>
<evidence type="ECO:0000256" key="6">
    <source>
        <dbReference type="SAM" id="MobiDB-lite"/>
    </source>
</evidence>
<evidence type="ECO:0000256" key="1">
    <source>
        <dbReference type="ARBA" id="ARBA00003548"/>
    </source>
</evidence>
<dbReference type="PANTHER" id="PTHR13475">
    <property type="entry name" value="NEUGRIN"/>
    <property type="match status" value="1"/>
</dbReference>
<accession>A0ABR4PKV5</accession>